<accession>C5KPQ9</accession>
<dbReference type="Gene3D" id="1.20.1050.60">
    <property type="entry name" value="alpha-1,2-mannosidase"/>
    <property type="match status" value="1"/>
</dbReference>
<sequence length="1212" mass="136193">MDAGFRLLRQAADEEIEDEEEEEVDEEDEPSPEDVVSLEDFVHSLSLNGESNNNPHGGGGLKMDAEDVKHMVEGVTRWTPAEDHGQLLDAICGDDHSRRFNWVDQPDVESPERSAEISIARIHLIERFYKSLLPKLESLFSTLQQLCLSALQNPTEYPNTIDLSVERTLLHKQQVVDGEQQRRPLPSEDHPENVSLEELMLADGAVLASACLRRRPEERLEMQRHADIITAAVTGMAVCLLKGSRLLSLQRFCTIADCFCKNNLALVLLKILQGMDETSVRPYEVPPVLPCLRTNSRTSEISRKADGDAVATETLQNAMPSPVAESYWRATSVIYVVCRDSPETVRKILVQFRFFTSLVKMFRTPNRQIQKVAYKLFKKQVRFYPRKLKMNSMSAISSAYNIVRTNPIEDWVLSSPLHAENHREEGLILDFSSSLTDYAPSVDEFRKYNGSGPPVVVEHEGTLATHTPDIEYCKLISLVDWADPDCVDAFLQATGMSPEECFYGYKSFDAWVAGGFSSTTQSASDLVNVLAGTINDDSISTGGNMPLIARPFGFNHWSVVTTLRDDRFAFSPASTQFHGILCTHQPSWWIGDYGYFVILPTMDVPLTSFIRTPGMNLFRPDQAEYKPYYFRASSVTGPNLAQHGYVVTEMTPTNHAAALRFRFVCAGNKHVTLRNDKGLTLLSDSNDASKIVLAIEANSGGVPEGFRMFVVVDTKPRPKSIWHSTMSRGDIILDFDPSENTTTAVIEMRVATSFISVEQAWRNLDREAPWNRTFDFIKEDGRRVWDERMTAVHIDHTVNDQTFLRTFYTNYYRSLLFPRLLTEVDGSNAKVHYSPYTGQAHAGELAADSGFWDSYNTVYLWLDFAAPDILARLLEGWVNAYKEAGWLPTWPSPGQRDSMIGTMGDVVFAWAIVSGKVSAETKHIMYEAIKRDSFEKPPESSSAGRRCSEYYNDRGYIPVEECGETVSRVLMNMVADSAIADAAEKLNMSTDASILRQRVGRAIEANWNHRLEIFGPRDDDGEWYDIPLESWTSQAYTEGGALQYRFCLPFDVPKLAELYGGRENFCKKIQDHFTDTTLPLFSSPFGTIHEQLFHLLDPAGSMVRARPANMIPVKPDQTLIGAYQLARAAQKLRDILAQGPLNISIEIKSTILDPFSGSKSSSLWLREFESLAGTPKGPACWSLNEGIPRQSLEEMEDEDSSSRRVVIGDMPT</sequence>
<dbReference type="RefSeq" id="XP_002781661.1">
    <property type="nucleotide sequence ID" value="XM_002781615.1"/>
</dbReference>
<dbReference type="GO" id="GO:0000224">
    <property type="term" value="F:peptide-N4-(N-acetyl-beta-glucosaminyl)asparagine amidase activity"/>
    <property type="evidence" value="ECO:0007669"/>
    <property type="project" value="TreeGrafter"/>
</dbReference>
<dbReference type="InterPro" id="IPR050883">
    <property type="entry name" value="PNGase"/>
</dbReference>
<feature type="region of interest" description="Disordered" evidence="1">
    <location>
        <begin position="1191"/>
        <end position="1212"/>
    </location>
</feature>
<evidence type="ECO:0000259" key="3">
    <source>
        <dbReference type="Pfam" id="PF11882"/>
    </source>
</evidence>
<evidence type="ECO:0000313" key="5">
    <source>
        <dbReference type="EMBL" id="EER13456.1"/>
    </source>
</evidence>
<dbReference type="GO" id="GO:0006516">
    <property type="term" value="P:glycoprotein catabolic process"/>
    <property type="evidence" value="ECO:0007669"/>
    <property type="project" value="TreeGrafter"/>
</dbReference>
<dbReference type="InParanoid" id="C5KPQ9"/>
<gene>
    <name evidence="5" type="ORF">Pmar_PMAR000042</name>
</gene>
<dbReference type="Gene3D" id="1.20.1610.10">
    <property type="entry name" value="alpha-1,2-mannosidases domains"/>
    <property type="match status" value="1"/>
</dbReference>
<feature type="region of interest" description="Disordered" evidence="1">
    <location>
        <begin position="1"/>
        <end position="34"/>
    </location>
</feature>
<evidence type="ECO:0000256" key="1">
    <source>
        <dbReference type="SAM" id="MobiDB-lite"/>
    </source>
</evidence>
<dbReference type="GeneID" id="9041968"/>
<dbReference type="GO" id="GO:0005975">
    <property type="term" value="P:carbohydrate metabolic process"/>
    <property type="evidence" value="ECO:0007669"/>
    <property type="project" value="InterPro"/>
</dbReference>
<dbReference type="PANTHER" id="PTHR12143">
    <property type="entry name" value="PEPTIDE N-GLYCANASE PNGASE -RELATED"/>
    <property type="match status" value="1"/>
</dbReference>
<dbReference type="GO" id="GO:0005829">
    <property type="term" value="C:cytosol"/>
    <property type="evidence" value="ECO:0007669"/>
    <property type="project" value="TreeGrafter"/>
</dbReference>
<organism evidence="6">
    <name type="scientific">Perkinsus marinus (strain ATCC 50983 / TXsc)</name>
    <dbReference type="NCBI Taxonomy" id="423536"/>
    <lineage>
        <taxon>Eukaryota</taxon>
        <taxon>Sar</taxon>
        <taxon>Alveolata</taxon>
        <taxon>Perkinsozoa</taxon>
        <taxon>Perkinsea</taxon>
        <taxon>Perkinsida</taxon>
        <taxon>Perkinsidae</taxon>
        <taxon>Perkinsus</taxon>
    </lineage>
</organism>
<feature type="domain" description="Far11/STRP C-terminal" evidence="3">
    <location>
        <begin position="347"/>
        <end position="420"/>
    </location>
</feature>
<protein>
    <submittedName>
        <fullName evidence="5">Uncharacterized protein</fullName>
    </submittedName>
</protein>
<reference evidence="5 6" key="1">
    <citation type="submission" date="2008-07" db="EMBL/GenBank/DDBJ databases">
        <authorList>
            <person name="El-Sayed N."/>
            <person name="Caler E."/>
            <person name="Inman J."/>
            <person name="Amedeo P."/>
            <person name="Hass B."/>
            <person name="Wortman J."/>
        </authorList>
    </citation>
    <scope>NUCLEOTIDE SEQUENCE [LARGE SCALE GENOMIC DNA]</scope>
    <source>
        <strain evidence="6">ATCC 50983 / TXsc</strain>
    </source>
</reference>
<dbReference type="Gene3D" id="2.70.98.10">
    <property type="match status" value="1"/>
</dbReference>
<dbReference type="InterPro" id="IPR041371">
    <property type="entry name" value="GH92_N"/>
</dbReference>
<dbReference type="PANTHER" id="PTHR12143:SF43">
    <property type="entry name" value="PUTATIVE-RELATED"/>
    <property type="match status" value="1"/>
</dbReference>
<dbReference type="InterPro" id="IPR008928">
    <property type="entry name" value="6-hairpin_glycosidase_sf"/>
</dbReference>
<dbReference type="InterPro" id="IPR012939">
    <property type="entry name" value="Glyco_hydro_92"/>
</dbReference>
<feature type="compositionally biased region" description="Acidic residues" evidence="1">
    <location>
        <begin position="13"/>
        <end position="32"/>
    </location>
</feature>
<feature type="domain" description="Glycosyl hydrolase family 92" evidence="2">
    <location>
        <begin position="759"/>
        <end position="1076"/>
    </location>
</feature>
<dbReference type="SUPFAM" id="SSF48208">
    <property type="entry name" value="Six-hairpin glycosidases"/>
    <property type="match status" value="1"/>
</dbReference>
<dbReference type="OrthoDB" id="449263at2759"/>
<dbReference type="InterPro" id="IPR014718">
    <property type="entry name" value="GH-type_carb-bd"/>
</dbReference>
<feature type="domain" description="Far11/STRP C-terminal" evidence="3">
    <location>
        <begin position="105"/>
        <end position="276"/>
    </location>
</feature>
<keyword evidence="6" id="KW-1185">Reference proteome</keyword>
<name>C5KPQ9_PERM5</name>
<dbReference type="Pfam" id="PF07971">
    <property type="entry name" value="Glyco_hydro_92"/>
    <property type="match status" value="1"/>
</dbReference>
<dbReference type="Pfam" id="PF17678">
    <property type="entry name" value="Glyco_hydro_92N"/>
    <property type="match status" value="1"/>
</dbReference>
<evidence type="ECO:0000259" key="4">
    <source>
        <dbReference type="Pfam" id="PF17678"/>
    </source>
</evidence>
<evidence type="ECO:0000259" key="2">
    <source>
        <dbReference type="Pfam" id="PF07971"/>
    </source>
</evidence>
<evidence type="ECO:0000313" key="6">
    <source>
        <dbReference type="Proteomes" id="UP000007800"/>
    </source>
</evidence>
<dbReference type="EMBL" id="GG675180">
    <property type="protein sequence ID" value="EER13456.1"/>
    <property type="molecule type" value="Genomic_DNA"/>
</dbReference>
<feature type="domain" description="Glycosyl hydrolase family 92 N-terminal" evidence="4">
    <location>
        <begin position="526"/>
        <end position="753"/>
    </location>
</feature>
<dbReference type="InterPro" id="IPR021819">
    <property type="entry name" value="Far11/STRP_C"/>
</dbReference>
<dbReference type="Proteomes" id="UP000007800">
    <property type="component" value="Unassembled WGS sequence"/>
</dbReference>
<dbReference type="GO" id="GO:0030246">
    <property type="term" value="F:carbohydrate binding"/>
    <property type="evidence" value="ECO:0007669"/>
    <property type="project" value="InterPro"/>
</dbReference>
<dbReference type="AlphaFoldDB" id="C5KPQ9"/>
<dbReference type="Pfam" id="PF11882">
    <property type="entry name" value="DUF3402"/>
    <property type="match status" value="2"/>
</dbReference>
<proteinExistence type="predicted"/>